<evidence type="ECO:0000256" key="2">
    <source>
        <dbReference type="ARBA" id="ARBA00004815"/>
    </source>
</evidence>
<name>A0A6G8F241_9PROT</name>
<evidence type="ECO:0000256" key="5">
    <source>
        <dbReference type="ARBA" id="ARBA00022768"/>
    </source>
</evidence>
<dbReference type="InterPro" id="IPR014722">
    <property type="entry name" value="Rib_uL2_dom2"/>
</dbReference>
<dbReference type="InterPro" id="IPR008991">
    <property type="entry name" value="Translation_prot_SH3-like_sf"/>
</dbReference>
<dbReference type="SMART" id="SM00841">
    <property type="entry name" value="Elong-fact-P_C"/>
    <property type="match status" value="1"/>
</dbReference>
<evidence type="ECO:0000256" key="7">
    <source>
        <dbReference type="HAMAP-Rule" id="MF_00141"/>
    </source>
</evidence>
<dbReference type="GO" id="GO:0003746">
    <property type="term" value="F:translation elongation factor activity"/>
    <property type="evidence" value="ECO:0007669"/>
    <property type="project" value="UniProtKB-UniRule"/>
</dbReference>
<sequence length="187" mass="20810">MKQQAVAIRVGWVIEYKGKPWTVVKAVHIKPGKGGAFMQVEMKSVEEGTKTNERFRSEDTVEKLMVEEKDCQFLYEDSLGLTFMDSETFEQFNMSADILGDSRPFMSEGMTVYINFIDGKPVAVELPQQVVCTVVETEPVVKGQTAASSYKPAILDNGVRVMVPPFISQGEKIVVGTAEANYVERAK</sequence>
<dbReference type="InterPro" id="IPR001059">
    <property type="entry name" value="Transl_elong_P/YeiP_cen"/>
</dbReference>
<dbReference type="InterPro" id="IPR013852">
    <property type="entry name" value="Transl_elong_P/YeiP_CS"/>
</dbReference>
<evidence type="ECO:0000256" key="3">
    <source>
        <dbReference type="ARBA" id="ARBA00009479"/>
    </source>
</evidence>
<dbReference type="FunFam" id="2.30.30.30:FF:000003">
    <property type="entry name" value="Elongation factor P"/>
    <property type="match status" value="1"/>
</dbReference>
<dbReference type="FunFam" id="2.40.50.140:FF:000009">
    <property type="entry name" value="Elongation factor P"/>
    <property type="match status" value="1"/>
</dbReference>
<dbReference type="Pfam" id="PF09285">
    <property type="entry name" value="Elong-fact-P_C"/>
    <property type="match status" value="1"/>
</dbReference>
<feature type="domain" description="Translation elongation factor P/YeiP central" evidence="11">
    <location>
        <begin position="68"/>
        <end position="122"/>
    </location>
</feature>
<comment type="function">
    <text evidence="7">Involved in peptide bond synthesis. Stimulates efficient translation and peptide-bond synthesis on native or reconstituted 70S ribosomes in vitro. Probably functions indirectly by altering the affinity of the ribosome for aminoacyl-tRNA, thus increasing their reactivity as acceptors for peptidyl transferase.</text>
</comment>
<evidence type="ECO:0000256" key="9">
    <source>
        <dbReference type="RuleBase" id="RU004389"/>
    </source>
</evidence>
<dbReference type="Gene3D" id="2.40.50.140">
    <property type="entry name" value="Nucleic acid-binding proteins"/>
    <property type="match status" value="2"/>
</dbReference>
<dbReference type="Gene3D" id="2.30.30.30">
    <property type="match status" value="1"/>
</dbReference>
<dbReference type="GO" id="GO:0005829">
    <property type="term" value="C:cytosol"/>
    <property type="evidence" value="ECO:0007669"/>
    <property type="project" value="UniProtKB-ARBA"/>
</dbReference>
<dbReference type="InterPro" id="IPR011768">
    <property type="entry name" value="Transl_elongation_fac_P"/>
</dbReference>
<feature type="domain" description="Elongation factor P C-terminal" evidence="10">
    <location>
        <begin position="130"/>
        <end position="185"/>
    </location>
</feature>
<dbReference type="EMBL" id="MN990730">
    <property type="protein sequence ID" value="QIM10395.1"/>
    <property type="molecule type" value="Genomic_DNA"/>
</dbReference>
<evidence type="ECO:0000256" key="1">
    <source>
        <dbReference type="ARBA" id="ARBA00004496"/>
    </source>
</evidence>
<dbReference type="SMART" id="SM01185">
    <property type="entry name" value="EFP"/>
    <property type="match status" value="1"/>
</dbReference>
<dbReference type="PIRSF" id="PIRSF005901">
    <property type="entry name" value="EF-P"/>
    <property type="match status" value="1"/>
</dbReference>
<accession>A0A6G8F241</accession>
<dbReference type="NCBIfam" id="NF001810">
    <property type="entry name" value="PRK00529.1"/>
    <property type="match status" value="1"/>
</dbReference>
<dbReference type="SUPFAM" id="SSF50104">
    <property type="entry name" value="Translation proteins SH3-like domain"/>
    <property type="match status" value="1"/>
</dbReference>
<dbReference type="HAMAP" id="MF_00141">
    <property type="entry name" value="EF_P"/>
    <property type="match status" value="1"/>
</dbReference>
<dbReference type="PROSITE" id="PS01275">
    <property type="entry name" value="EFP"/>
    <property type="match status" value="1"/>
</dbReference>
<dbReference type="GO" id="GO:0043043">
    <property type="term" value="P:peptide biosynthetic process"/>
    <property type="evidence" value="ECO:0007669"/>
    <property type="project" value="InterPro"/>
</dbReference>
<evidence type="ECO:0000313" key="12">
    <source>
        <dbReference type="EMBL" id="QIM10395.1"/>
    </source>
</evidence>
<evidence type="ECO:0000256" key="6">
    <source>
        <dbReference type="ARBA" id="ARBA00022917"/>
    </source>
</evidence>
<dbReference type="PANTHER" id="PTHR30053:SF14">
    <property type="entry name" value="TRANSLATION ELONGATION FACTOR KOW-LIKE DOMAIN-CONTAINING PROTEIN"/>
    <property type="match status" value="1"/>
</dbReference>
<dbReference type="CDD" id="cd05794">
    <property type="entry name" value="S1_EF-P_repeat_2"/>
    <property type="match status" value="1"/>
</dbReference>
<comment type="pathway">
    <text evidence="2 7">Protein biosynthesis; polypeptide chain elongation.</text>
</comment>
<protein>
    <recommendedName>
        <fullName evidence="7 8">Elongation factor P</fullName>
        <shortName evidence="7">EF-P</shortName>
    </recommendedName>
</protein>
<dbReference type="FunFam" id="2.40.50.140:FF:000004">
    <property type="entry name" value="Elongation factor P"/>
    <property type="match status" value="1"/>
</dbReference>
<dbReference type="SUPFAM" id="SSF50249">
    <property type="entry name" value="Nucleic acid-binding proteins"/>
    <property type="match status" value="2"/>
</dbReference>
<organism evidence="12">
    <name type="scientific">uncultured Alphaproteobacteria bacterium</name>
    <dbReference type="NCBI Taxonomy" id="91750"/>
    <lineage>
        <taxon>Bacteria</taxon>
        <taxon>Pseudomonadati</taxon>
        <taxon>Pseudomonadota</taxon>
        <taxon>Alphaproteobacteria</taxon>
        <taxon>environmental samples</taxon>
    </lineage>
</organism>
<gene>
    <name evidence="7 12" type="primary">efp</name>
    <name evidence="12" type="ORF">PlAlph_2870</name>
</gene>
<keyword evidence="5 7" id="KW-0251">Elongation factor</keyword>
<comment type="similarity">
    <text evidence="3 7 9">Belongs to the elongation factor P family.</text>
</comment>
<dbReference type="InterPro" id="IPR015365">
    <property type="entry name" value="Elong-fact-P_C"/>
</dbReference>
<dbReference type="InterPro" id="IPR013185">
    <property type="entry name" value="Transl_elong_KOW-like"/>
</dbReference>
<dbReference type="InterPro" id="IPR020599">
    <property type="entry name" value="Transl_elong_fac_P/YeiP"/>
</dbReference>
<dbReference type="CDD" id="cd04470">
    <property type="entry name" value="S1_EF-P_repeat_1"/>
    <property type="match status" value="1"/>
</dbReference>
<dbReference type="Pfam" id="PF01132">
    <property type="entry name" value="EFP"/>
    <property type="match status" value="1"/>
</dbReference>
<dbReference type="Pfam" id="PF08207">
    <property type="entry name" value="EFP_N"/>
    <property type="match status" value="1"/>
</dbReference>
<reference evidence="12" key="1">
    <citation type="journal article" date="2020" name="J. ISSAAS">
        <title>Lactobacilli and other gastrointestinal microbiota of Peromyscus leucopus, reservoir host for agents of Lyme disease and other zoonoses in North America.</title>
        <authorList>
            <person name="Milovic A."/>
            <person name="Bassam K."/>
            <person name="Shao H."/>
            <person name="Chatzistamou I."/>
            <person name="Tufts D.M."/>
            <person name="Diuk-Wasser M."/>
            <person name="Barbour A.G."/>
        </authorList>
    </citation>
    <scope>NUCLEOTIDE SEQUENCE</scope>
    <source>
        <strain evidence="12">LL90</strain>
    </source>
</reference>
<dbReference type="NCBIfam" id="TIGR00038">
    <property type="entry name" value="efp"/>
    <property type="match status" value="1"/>
</dbReference>
<evidence type="ECO:0000259" key="10">
    <source>
        <dbReference type="SMART" id="SM00841"/>
    </source>
</evidence>
<evidence type="ECO:0000259" key="11">
    <source>
        <dbReference type="SMART" id="SM01185"/>
    </source>
</evidence>
<keyword evidence="6 7" id="KW-0648">Protein biosynthesis</keyword>
<proteinExistence type="inferred from homology"/>
<comment type="subcellular location">
    <subcellularLocation>
        <location evidence="1 7">Cytoplasm</location>
    </subcellularLocation>
</comment>
<dbReference type="PANTHER" id="PTHR30053">
    <property type="entry name" value="ELONGATION FACTOR P"/>
    <property type="match status" value="1"/>
</dbReference>
<evidence type="ECO:0000256" key="4">
    <source>
        <dbReference type="ARBA" id="ARBA00022490"/>
    </source>
</evidence>
<evidence type="ECO:0000256" key="8">
    <source>
        <dbReference type="NCBIfam" id="TIGR00038"/>
    </source>
</evidence>
<dbReference type="InterPro" id="IPR012340">
    <property type="entry name" value="NA-bd_OB-fold"/>
</dbReference>
<dbReference type="UniPathway" id="UPA00345"/>
<keyword evidence="4 7" id="KW-0963">Cytoplasm</keyword>
<dbReference type="AlphaFoldDB" id="A0A6G8F241"/>